<organism evidence="2 3">
    <name type="scientific">Pyrobaculum arsenaticum</name>
    <dbReference type="NCBI Taxonomy" id="121277"/>
    <lineage>
        <taxon>Archaea</taxon>
        <taxon>Thermoproteota</taxon>
        <taxon>Thermoprotei</taxon>
        <taxon>Thermoproteales</taxon>
        <taxon>Thermoproteaceae</taxon>
        <taxon>Pyrobaculum</taxon>
    </lineage>
</organism>
<dbReference type="InterPro" id="IPR036197">
    <property type="entry name" value="NarG-like_sf"/>
</dbReference>
<keyword evidence="1" id="KW-1133">Transmembrane helix</keyword>
<protein>
    <recommendedName>
        <fullName evidence="4">Respiratory chain protein</fullName>
    </recommendedName>
</protein>
<keyword evidence="3" id="KW-1185">Reference proteome</keyword>
<dbReference type="EMBL" id="JAAVJF010000004">
    <property type="protein sequence ID" value="NYR16009.1"/>
    <property type="molecule type" value="Genomic_DNA"/>
</dbReference>
<reference evidence="2 3" key="1">
    <citation type="journal article" date="2020" name="Nat. Commun.">
        <title>The structures of two archaeal type IV pili illuminate evolutionary relationships.</title>
        <authorList>
            <person name="Wang F."/>
            <person name="Baquero D.P."/>
            <person name="Su Z."/>
            <person name="Beltran L.C."/>
            <person name="Prangishvili D."/>
            <person name="Krupovic M."/>
            <person name="Egelman E.H."/>
        </authorList>
    </citation>
    <scope>NUCLEOTIDE SEQUENCE [LARGE SCALE GENOMIC DNA]</scope>
    <source>
        <strain evidence="2 3">2GA</strain>
    </source>
</reference>
<proteinExistence type="predicted"/>
<feature type="transmembrane region" description="Helical" evidence="1">
    <location>
        <begin position="83"/>
        <end position="102"/>
    </location>
</feature>
<feature type="transmembrane region" description="Helical" evidence="1">
    <location>
        <begin position="108"/>
        <end position="125"/>
    </location>
</feature>
<gene>
    <name evidence="2" type="ORF">HC235_08725</name>
</gene>
<accession>A0A7L4PAK9</accession>
<dbReference type="AlphaFoldDB" id="A0A7L4PAK9"/>
<dbReference type="Proteomes" id="UP000554766">
    <property type="component" value="Unassembled WGS sequence"/>
</dbReference>
<dbReference type="SUPFAM" id="SSF103501">
    <property type="entry name" value="Respiratory nitrate reductase 1 gamma chain"/>
    <property type="match status" value="1"/>
</dbReference>
<dbReference type="RefSeq" id="WP_128622315.1">
    <property type="nucleotide sequence ID" value="NZ_JAAVJF010000004.1"/>
</dbReference>
<sequence length="203" mass="22466">MLAIFVSILAVSLAASLYQVSKAVAEAKMAVSPQDVYRFFIFGSILNPSLRFASIMFHISIITSLFGHLFIFVKNVDPLLPKIGTAVGITAFVFLSFLIATRKERDKGYLFVSLLTLSCAISGVFQGLVAPRQYLVEMALTYPREINLASTLLVFHVLCASILAISLPKAMTSHVTSPILFLVLKIRGRKLRMSIQKLQRQIL</sequence>
<comment type="caution">
    <text evidence="2">The sequence shown here is derived from an EMBL/GenBank/DDBJ whole genome shotgun (WGS) entry which is preliminary data.</text>
</comment>
<keyword evidence="1" id="KW-0812">Transmembrane</keyword>
<evidence type="ECO:0000313" key="2">
    <source>
        <dbReference type="EMBL" id="NYR16009.1"/>
    </source>
</evidence>
<feature type="transmembrane region" description="Helical" evidence="1">
    <location>
        <begin position="49"/>
        <end position="71"/>
    </location>
</feature>
<feature type="transmembrane region" description="Helical" evidence="1">
    <location>
        <begin position="146"/>
        <end position="165"/>
    </location>
</feature>
<evidence type="ECO:0000256" key="1">
    <source>
        <dbReference type="SAM" id="Phobius"/>
    </source>
</evidence>
<keyword evidence="1" id="KW-0472">Membrane</keyword>
<dbReference type="GeneID" id="5054738"/>
<evidence type="ECO:0008006" key="4">
    <source>
        <dbReference type="Google" id="ProtNLM"/>
    </source>
</evidence>
<name>A0A7L4PAK9_9CREN</name>
<evidence type="ECO:0000313" key="3">
    <source>
        <dbReference type="Proteomes" id="UP000554766"/>
    </source>
</evidence>